<dbReference type="EMBL" id="LSRX01000188">
    <property type="protein sequence ID" value="OLQ05312.1"/>
    <property type="molecule type" value="Genomic_DNA"/>
</dbReference>
<evidence type="ECO:0000313" key="2">
    <source>
        <dbReference type="Proteomes" id="UP000186817"/>
    </source>
</evidence>
<accession>A0A1Q9ED20</accession>
<comment type="caution">
    <text evidence="1">The sequence shown here is derived from an EMBL/GenBank/DDBJ whole genome shotgun (WGS) entry which is preliminary data.</text>
</comment>
<dbReference type="Proteomes" id="UP000186817">
    <property type="component" value="Unassembled WGS sequence"/>
</dbReference>
<keyword evidence="2" id="KW-1185">Reference proteome</keyword>
<sequence>MARGRVREVRDGAKTMAIVAFTRQRKALAVRHEQCEYSSSVPLAGLVAAFQAEFFATYDQLFCHGQGHRFNAVDVLHPVEADGCPAAWPATFINLKSKPKGQNEVNPWEDMNKECVQMPAISTLTPDCWLFRLCTGHPEK</sequence>
<organism evidence="1 2">
    <name type="scientific">Symbiodinium microadriaticum</name>
    <name type="common">Dinoflagellate</name>
    <name type="synonym">Zooxanthella microadriatica</name>
    <dbReference type="NCBI Taxonomy" id="2951"/>
    <lineage>
        <taxon>Eukaryota</taxon>
        <taxon>Sar</taxon>
        <taxon>Alveolata</taxon>
        <taxon>Dinophyceae</taxon>
        <taxon>Suessiales</taxon>
        <taxon>Symbiodiniaceae</taxon>
        <taxon>Symbiodinium</taxon>
    </lineage>
</organism>
<name>A0A1Q9ED20_SYMMI</name>
<dbReference type="AlphaFoldDB" id="A0A1Q9ED20"/>
<protein>
    <submittedName>
        <fullName evidence="1">Uncharacterized protein</fullName>
    </submittedName>
</protein>
<evidence type="ECO:0000313" key="1">
    <source>
        <dbReference type="EMBL" id="OLQ05312.1"/>
    </source>
</evidence>
<gene>
    <name evidence="1" type="ORF">AK812_SmicGene11515</name>
</gene>
<proteinExistence type="predicted"/>
<reference evidence="1 2" key="1">
    <citation type="submission" date="2016-02" db="EMBL/GenBank/DDBJ databases">
        <title>Genome analysis of coral dinoflagellate symbionts highlights evolutionary adaptations to a symbiotic lifestyle.</title>
        <authorList>
            <person name="Aranda M."/>
            <person name="Li Y."/>
            <person name="Liew Y.J."/>
            <person name="Baumgarten S."/>
            <person name="Simakov O."/>
            <person name="Wilson M."/>
            <person name="Piel J."/>
            <person name="Ashoor H."/>
            <person name="Bougouffa S."/>
            <person name="Bajic V.B."/>
            <person name="Ryu T."/>
            <person name="Ravasi T."/>
            <person name="Bayer T."/>
            <person name="Micklem G."/>
            <person name="Kim H."/>
            <person name="Bhak J."/>
            <person name="Lajeunesse T.C."/>
            <person name="Voolstra C.R."/>
        </authorList>
    </citation>
    <scope>NUCLEOTIDE SEQUENCE [LARGE SCALE GENOMIC DNA]</scope>
    <source>
        <strain evidence="1 2">CCMP2467</strain>
    </source>
</reference>